<protein>
    <submittedName>
        <fullName evidence="1">Uncharacterized protein</fullName>
    </submittedName>
</protein>
<name>A0A8D9BCL8_9HEMI</name>
<dbReference type="AlphaFoldDB" id="A0A8D9BCL8"/>
<sequence length="115" mass="13137">MVCSLNEDLHLVFFSLLLSQLEKPTVDVWYLCWKNKFILAGFHISSSSLHFPPPLPTLPLPVFTFPLPYLHFQFQSSLPPPLPTPPVPVFTYPLPFLHFHCQSSLPISLSYAARM</sequence>
<accession>A0A8D9BCL8</accession>
<organism evidence="1">
    <name type="scientific">Cacopsylla melanoneura</name>
    <dbReference type="NCBI Taxonomy" id="428564"/>
    <lineage>
        <taxon>Eukaryota</taxon>
        <taxon>Metazoa</taxon>
        <taxon>Ecdysozoa</taxon>
        <taxon>Arthropoda</taxon>
        <taxon>Hexapoda</taxon>
        <taxon>Insecta</taxon>
        <taxon>Pterygota</taxon>
        <taxon>Neoptera</taxon>
        <taxon>Paraneoptera</taxon>
        <taxon>Hemiptera</taxon>
        <taxon>Sternorrhyncha</taxon>
        <taxon>Psylloidea</taxon>
        <taxon>Psyllidae</taxon>
        <taxon>Psyllinae</taxon>
        <taxon>Cacopsylla</taxon>
    </lineage>
</organism>
<evidence type="ECO:0000313" key="1">
    <source>
        <dbReference type="EMBL" id="CAG6780625.1"/>
    </source>
</evidence>
<reference evidence="1" key="1">
    <citation type="submission" date="2021-05" db="EMBL/GenBank/DDBJ databases">
        <authorList>
            <person name="Alioto T."/>
            <person name="Alioto T."/>
            <person name="Gomez Garrido J."/>
        </authorList>
    </citation>
    <scope>NUCLEOTIDE SEQUENCE</scope>
</reference>
<proteinExistence type="predicted"/>
<dbReference type="EMBL" id="HBUF01619280">
    <property type="protein sequence ID" value="CAG6780625.1"/>
    <property type="molecule type" value="Transcribed_RNA"/>
</dbReference>